<evidence type="ECO:0000313" key="8">
    <source>
        <dbReference type="Proteomes" id="UP000254737"/>
    </source>
</evidence>
<dbReference type="GO" id="GO:0005524">
    <property type="term" value="F:ATP binding"/>
    <property type="evidence" value="ECO:0007669"/>
    <property type="project" value="UniProtKB-KW"/>
</dbReference>
<dbReference type="GO" id="GO:0006637">
    <property type="term" value="P:acyl-CoA metabolic process"/>
    <property type="evidence" value="ECO:0007669"/>
    <property type="project" value="TreeGrafter"/>
</dbReference>
<dbReference type="AlphaFoldDB" id="A0A376G8C9"/>
<dbReference type="GO" id="GO:0003987">
    <property type="term" value="F:acetate-CoA ligase activity"/>
    <property type="evidence" value="ECO:0007669"/>
    <property type="project" value="UniProtKB-EC"/>
</dbReference>
<dbReference type="InterPro" id="IPR051087">
    <property type="entry name" value="Mitochondrial_ACSM"/>
</dbReference>
<dbReference type="SUPFAM" id="SSF56801">
    <property type="entry name" value="Acetyl-CoA synthetase-like"/>
    <property type="match status" value="1"/>
</dbReference>
<evidence type="ECO:0000256" key="2">
    <source>
        <dbReference type="ARBA" id="ARBA00022598"/>
    </source>
</evidence>
<dbReference type="InterPro" id="IPR020845">
    <property type="entry name" value="AMP-binding_CS"/>
</dbReference>
<evidence type="ECO:0000256" key="1">
    <source>
        <dbReference type="ARBA" id="ARBA00006432"/>
    </source>
</evidence>
<dbReference type="EC" id="6.2.1.1" evidence="7"/>
<proteinExistence type="inferred from homology"/>
<dbReference type="PANTHER" id="PTHR43605:SF10">
    <property type="entry name" value="ACYL-COA SYNTHETASE MEDIUM CHAIN FAMILY MEMBER 3"/>
    <property type="match status" value="1"/>
</dbReference>
<feature type="domain" description="AMP-binding enzyme C-terminal" evidence="6">
    <location>
        <begin position="458"/>
        <end position="536"/>
    </location>
</feature>
<dbReference type="STRING" id="343874.GCA_000805695_01607"/>
<dbReference type="InterPro" id="IPR000873">
    <property type="entry name" value="AMP-dep_synth/lig_dom"/>
</dbReference>
<protein>
    <submittedName>
        <fullName evidence="7">Acetyl-coenzyme A synthetase</fullName>
        <ecNumber evidence="7">6.2.1.1</ecNumber>
    </submittedName>
</protein>
<dbReference type="GO" id="GO:0015645">
    <property type="term" value="F:fatty acid ligase activity"/>
    <property type="evidence" value="ECO:0007669"/>
    <property type="project" value="TreeGrafter"/>
</dbReference>
<dbReference type="Gene3D" id="3.30.300.30">
    <property type="match status" value="1"/>
</dbReference>
<keyword evidence="3" id="KW-0547">Nucleotide-binding</keyword>
<dbReference type="InterPro" id="IPR042099">
    <property type="entry name" value="ANL_N_sf"/>
</dbReference>
<dbReference type="InterPro" id="IPR045851">
    <property type="entry name" value="AMP-bd_C_sf"/>
</dbReference>
<evidence type="ECO:0000256" key="3">
    <source>
        <dbReference type="ARBA" id="ARBA00022741"/>
    </source>
</evidence>
<keyword evidence="4" id="KW-0067">ATP-binding</keyword>
<dbReference type="Pfam" id="PF00501">
    <property type="entry name" value="AMP-binding"/>
    <property type="match status" value="1"/>
</dbReference>
<name>A0A376G8C9_9FLAO</name>
<reference evidence="7 8" key="1">
    <citation type="submission" date="2018-06" db="EMBL/GenBank/DDBJ databases">
        <authorList>
            <consortium name="Pathogen Informatics"/>
            <person name="Doyle S."/>
        </authorList>
    </citation>
    <scope>NUCLEOTIDE SEQUENCE [LARGE SCALE GENOMIC DNA]</scope>
    <source>
        <strain evidence="7 8">NCTC13456</strain>
    </source>
</reference>
<dbReference type="Gene3D" id="3.40.50.12780">
    <property type="entry name" value="N-terminal domain of ligase-like"/>
    <property type="match status" value="1"/>
</dbReference>
<evidence type="ECO:0000256" key="4">
    <source>
        <dbReference type="ARBA" id="ARBA00022840"/>
    </source>
</evidence>
<dbReference type="EMBL" id="UFXS01000001">
    <property type="protein sequence ID" value="STD55742.1"/>
    <property type="molecule type" value="Genomic_DNA"/>
</dbReference>
<evidence type="ECO:0000313" key="7">
    <source>
        <dbReference type="EMBL" id="STD55742.1"/>
    </source>
</evidence>
<dbReference type="InterPro" id="IPR025110">
    <property type="entry name" value="AMP-bd_C"/>
</dbReference>
<sequence length="565" mass="64382">MTVQELFNSIRLSIEEENYAQLKEIKIFKPEKFNWVKDIFEPYNVAQLGTQKGLIWKYNDQREDYTFQDLADKYNQFLNYLRNKGIKQGDKMFSQVPLLPITWIGYLASIKGGLIIIPAATTLEARDLTFRFESSFPEVALADQANASKIDEAEAKFDKKIKVKLITEGEREGWTNINELWKESTQAEAADTKPDDDLFYFFTSGTTGMPKVVVHTHYTYPLGGFTTSSWVGMKKGDLHYNISQPGWAKFFWSSFFAPWNMGATILGYHADKFVPKEQLQTIQDLGVTTFCAPPTALRVLILEDLKSYDFKLRQCVAAGEPLNPEIIDVWKEGTGITIRDGYGQSESTAMIANLPNEKIKYGSMGKPAFLYDIVIADDDGNIVQDCEEGNICVVHNEETINGIFKTYLIQKDKMAKVFKHGLYYTGDKAYKDEDGYVWFVGRDDDVIKASDFRVGPFEVESALLEHDAIMEAAVVASPHDLRSNAVKAFVILAPGNEASEELAKDIFRYTEEHLARYKIPRIVQFVESLPKTISGKIRRVELRNQEAVDKKNKTIIPNEYFHEKY</sequence>
<organism evidence="7 8">
    <name type="scientific">Empedobacter falsenii</name>
    <dbReference type="NCBI Taxonomy" id="343874"/>
    <lineage>
        <taxon>Bacteria</taxon>
        <taxon>Pseudomonadati</taxon>
        <taxon>Bacteroidota</taxon>
        <taxon>Flavobacteriia</taxon>
        <taxon>Flavobacteriales</taxon>
        <taxon>Weeksellaceae</taxon>
        <taxon>Empedobacter</taxon>
    </lineage>
</organism>
<dbReference type="Pfam" id="PF13193">
    <property type="entry name" value="AMP-binding_C"/>
    <property type="match status" value="1"/>
</dbReference>
<feature type="domain" description="AMP-dependent synthetase/ligase" evidence="5">
    <location>
        <begin position="60"/>
        <end position="396"/>
    </location>
</feature>
<dbReference type="GO" id="GO:0006633">
    <property type="term" value="P:fatty acid biosynthetic process"/>
    <property type="evidence" value="ECO:0007669"/>
    <property type="project" value="TreeGrafter"/>
</dbReference>
<dbReference type="PANTHER" id="PTHR43605">
    <property type="entry name" value="ACYL-COENZYME A SYNTHETASE"/>
    <property type="match status" value="1"/>
</dbReference>
<comment type="similarity">
    <text evidence="1">Belongs to the ATP-dependent AMP-binding enzyme family.</text>
</comment>
<dbReference type="GO" id="GO:0004321">
    <property type="term" value="F:fatty-acyl-CoA synthase activity"/>
    <property type="evidence" value="ECO:0007669"/>
    <property type="project" value="TreeGrafter"/>
</dbReference>
<dbReference type="RefSeq" id="WP_115000002.1">
    <property type="nucleotide sequence ID" value="NZ_UFXS01000001.1"/>
</dbReference>
<accession>A0A376G8C9</accession>
<dbReference type="Proteomes" id="UP000254737">
    <property type="component" value="Unassembled WGS sequence"/>
</dbReference>
<gene>
    <name evidence="7" type="primary">acs_1</name>
    <name evidence="7" type="ORF">NCTC13456_01722</name>
</gene>
<evidence type="ECO:0000259" key="6">
    <source>
        <dbReference type="Pfam" id="PF13193"/>
    </source>
</evidence>
<evidence type="ECO:0000259" key="5">
    <source>
        <dbReference type="Pfam" id="PF00501"/>
    </source>
</evidence>
<dbReference type="PROSITE" id="PS00455">
    <property type="entry name" value="AMP_BINDING"/>
    <property type="match status" value="1"/>
</dbReference>
<keyword evidence="2 7" id="KW-0436">Ligase</keyword>